<dbReference type="InterPro" id="IPR013507">
    <property type="entry name" value="DNA_mismatch_S5_2-like"/>
</dbReference>
<evidence type="ECO:0000256" key="1">
    <source>
        <dbReference type="ARBA" id="ARBA00004123"/>
    </source>
</evidence>
<dbReference type="GO" id="GO:0030983">
    <property type="term" value="F:mismatched DNA binding"/>
    <property type="evidence" value="ECO:0007669"/>
    <property type="project" value="InterPro"/>
</dbReference>
<keyword evidence="4" id="KW-0234">DNA repair</keyword>
<reference evidence="9" key="1">
    <citation type="journal article" date="2015" name="PLoS Genet.">
        <title>The dynamic genome and transcriptome of the human fungal pathogen Blastomyces and close relative Emmonsia.</title>
        <authorList>
            <person name="Munoz J.F."/>
            <person name="Gauthier G.M."/>
            <person name="Desjardins C.A."/>
            <person name="Gallo J.E."/>
            <person name="Holder J."/>
            <person name="Sullivan T.D."/>
            <person name="Marty A.J."/>
            <person name="Carmen J.C."/>
            <person name="Chen Z."/>
            <person name="Ding L."/>
            <person name="Gujja S."/>
            <person name="Magrini V."/>
            <person name="Misas E."/>
            <person name="Mitreva M."/>
            <person name="Priest M."/>
            <person name="Saif S."/>
            <person name="Whiston E.A."/>
            <person name="Young S."/>
            <person name="Zeng Q."/>
            <person name="Goldman W.E."/>
            <person name="Mardis E.R."/>
            <person name="Taylor J.W."/>
            <person name="McEwen J.G."/>
            <person name="Clay O.K."/>
            <person name="Klein B.S."/>
            <person name="Cuomo C.A."/>
        </authorList>
    </citation>
    <scope>NUCLEOTIDE SEQUENCE [LARGE SCALE GENOMIC DNA]</scope>
    <source>
        <strain evidence="9">SLH14081</strain>
    </source>
</reference>
<feature type="compositionally biased region" description="Acidic residues" evidence="6">
    <location>
        <begin position="1"/>
        <end position="10"/>
    </location>
</feature>
<dbReference type="PROSITE" id="PS00058">
    <property type="entry name" value="DNA_MISMATCH_REPAIR_1"/>
    <property type="match status" value="1"/>
</dbReference>
<sequence>MADDDMDVDVPDQRGTKRTAADAGLPSHPSRKIQALDPDVVNKIAAGEIIVAPMHALKELIENSVDAGATSVEILVKDGGLKLLQITDNGHGIDCDDLGILCERFTTSKLKAFEDLSSIGTYGFRGEALASISHIAHLTVTTKTAGSSCAWKAHYSDGKLVPAKPGQTAEPKPTAGRGGTQITVEDLFYNVPTRRRAFRSSSEEYAKILDVVGRYAVHCSGVAFSCKKHGDSGVSISTSMNSTTVDRIRQIHGSAVASELVNFSVEDPRLGFRASGWASNANYHAKRTTILLFINHRSVESTAVRRAIEQAYSNFLPKGGHPFAYLDLEIEPQRVDVNVHPTKREVNFLNEDEIIASICTAIQQKLATVDSSRTFMVQTLLPAGRTRSDAMNPNAESPYNDKQPTPRTLSGTKRPYENNLVRTDASMRKITSMLPPATSSQTRPILNGNSQPQPLEEDGLRYESTGREPTRIRLTSVKNLRAAVRSAMHNNLTELFASLTYVGLVDERRRIAAIQSGVKLFLVDYGMMSNEFFYQIGLTDFGNFGKINLESSPRLVDLLSLAAATERDEYRRQHVAASTAREQTSADAASPTVSAEIEAVDFDRIVSTIATQLIERREMLEEYFSLSISEDGNLLSIPLLLKGYMPSLAKLPRFLLRLGPYVDWTDEEACFRTFLRELAAFYTPEQLPIAPLAVPSSNDNNNSSSNMNNSASTSITRPIPHNGETETATGKTTINTSQSTPPPSDPHDTAPTTSSDTATRTNTTTDDATDVHTTNNQKDPPKHPHSQREDESIVRRRAQLSWTLEHVLFPSLRARLVATNDLVRGVVEVADLKGLYRVFERC</sequence>
<dbReference type="Proteomes" id="UP000002038">
    <property type="component" value="Unassembled WGS sequence"/>
</dbReference>
<evidence type="ECO:0000313" key="9">
    <source>
        <dbReference type="Proteomes" id="UP000002038"/>
    </source>
</evidence>
<dbReference type="InterPro" id="IPR038973">
    <property type="entry name" value="MutL/Mlh/Pms-like"/>
</dbReference>
<accession>A0A179UMY4</accession>
<gene>
    <name evidence="8" type="ORF">BDBG_04420</name>
</gene>
<dbReference type="CDD" id="cd16926">
    <property type="entry name" value="HATPase_MutL-MLH-PMS-like"/>
    <property type="match status" value="1"/>
</dbReference>
<dbReference type="InterPro" id="IPR014762">
    <property type="entry name" value="DNA_mismatch_repair_CS"/>
</dbReference>
<dbReference type="SUPFAM" id="SSF54211">
    <property type="entry name" value="Ribosomal protein S5 domain 2-like"/>
    <property type="match status" value="1"/>
</dbReference>
<evidence type="ECO:0000313" key="8">
    <source>
        <dbReference type="EMBL" id="OAT08477.1"/>
    </source>
</evidence>
<feature type="compositionally biased region" description="Low complexity" evidence="6">
    <location>
        <begin position="696"/>
        <end position="714"/>
    </location>
</feature>
<dbReference type="InterPro" id="IPR036890">
    <property type="entry name" value="HATPase_C_sf"/>
</dbReference>
<keyword evidence="5" id="KW-0539">Nucleus</keyword>
<feature type="compositionally biased region" description="Low complexity" evidence="6">
    <location>
        <begin position="749"/>
        <end position="774"/>
    </location>
</feature>
<dbReference type="FunFam" id="3.30.565.10:FF:000033">
    <property type="entry name" value="DNA mismatch repair protein Mlh1"/>
    <property type="match status" value="1"/>
</dbReference>
<feature type="compositionally biased region" description="Polar residues" evidence="6">
    <location>
        <begin position="725"/>
        <end position="735"/>
    </location>
</feature>
<dbReference type="SMART" id="SM01340">
    <property type="entry name" value="DNA_mis_repair"/>
    <property type="match status" value="1"/>
</dbReference>
<dbReference type="VEuPathDB" id="FungiDB:BDBG_04420"/>
<dbReference type="EMBL" id="GG657454">
    <property type="protein sequence ID" value="OAT08477.1"/>
    <property type="molecule type" value="Genomic_DNA"/>
</dbReference>
<dbReference type="PANTHER" id="PTHR10073:SF12">
    <property type="entry name" value="DNA MISMATCH REPAIR PROTEIN MLH1"/>
    <property type="match status" value="1"/>
</dbReference>
<dbReference type="InterPro" id="IPR020568">
    <property type="entry name" value="Ribosomal_Su5_D2-typ_SF"/>
</dbReference>
<dbReference type="KEGG" id="bgh:BDBG_04420"/>
<evidence type="ECO:0000256" key="6">
    <source>
        <dbReference type="SAM" id="MobiDB-lite"/>
    </source>
</evidence>
<dbReference type="AlphaFoldDB" id="A0A179UMY4"/>
<dbReference type="FunFam" id="3.30.230.10:FF:000014">
    <property type="entry name" value="DNA mismatch repair protein Mlh1"/>
    <property type="match status" value="1"/>
</dbReference>
<feature type="region of interest" description="Disordered" evidence="6">
    <location>
        <begin position="385"/>
        <end position="468"/>
    </location>
</feature>
<keyword evidence="9" id="KW-1185">Reference proteome</keyword>
<dbReference type="GO" id="GO:0005524">
    <property type="term" value="F:ATP binding"/>
    <property type="evidence" value="ECO:0007669"/>
    <property type="project" value="InterPro"/>
</dbReference>
<evidence type="ECO:0000256" key="2">
    <source>
        <dbReference type="ARBA" id="ARBA00006082"/>
    </source>
</evidence>
<dbReference type="RefSeq" id="XP_002625551.1">
    <property type="nucleotide sequence ID" value="XM_002625505.2"/>
</dbReference>
<feature type="compositionally biased region" description="Basic and acidic residues" evidence="6">
    <location>
        <begin position="458"/>
        <end position="468"/>
    </location>
</feature>
<dbReference type="Gene3D" id="3.30.230.10">
    <property type="match status" value="1"/>
</dbReference>
<dbReference type="Pfam" id="PF16413">
    <property type="entry name" value="Mlh1_C"/>
    <property type="match status" value="1"/>
</dbReference>
<feature type="compositionally biased region" description="Basic and acidic residues" evidence="6">
    <location>
        <begin position="779"/>
        <end position="794"/>
    </location>
</feature>
<name>A0A179UMY4_BLAGS</name>
<evidence type="ECO:0000256" key="4">
    <source>
        <dbReference type="ARBA" id="ARBA00023204"/>
    </source>
</evidence>
<dbReference type="PANTHER" id="PTHR10073">
    <property type="entry name" value="DNA MISMATCH REPAIR PROTEIN MLH, PMS, MUTL"/>
    <property type="match status" value="1"/>
</dbReference>
<dbReference type="NCBIfam" id="TIGR00585">
    <property type="entry name" value="mutl"/>
    <property type="match status" value="1"/>
</dbReference>
<dbReference type="SUPFAM" id="SSF55874">
    <property type="entry name" value="ATPase domain of HSP90 chaperone/DNA topoisomerase II/histidine kinase"/>
    <property type="match status" value="1"/>
</dbReference>
<evidence type="ECO:0000259" key="7">
    <source>
        <dbReference type="SMART" id="SM01340"/>
    </source>
</evidence>
<dbReference type="Pfam" id="PF13589">
    <property type="entry name" value="HATPase_c_3"/>
    <property type="match status" value="1"/>
</dbReference>
<dbReference type="GO" id="GO:0032389">
    <property type="term" value="C:MutLalpha complex"/>
    <property type="evidence" value="ECO:0007669"/>
    <property type="project" value="TreeGrafter"/>
</dbReference>
<evidence type="ECO:0000256" key="3">
    <source>
        <dbReference type="ARBA" id="ARBA00022763"/>
    </source>
</evidence>
<evidence type="ECO:0000256" key="5">
    <source>
        <dbReference type="ARBA" id="ARBA00023242"/>
    </source>
</evidence>
<dbReference type="InterPro" id="IPR032189">
    <property type="entry name" value="Mlh1_C"/>
</dbReference>
<organism evidence="8 9">
    <name type="scientific">Blastomyces gilchristii (strain SLH14081)</name>
    <name type="common">Blastomyces dermatitidis</name>
    <dbReference type="NCBI Taxonomy" id="559298"/>
    <lineage>
        <taxon>Eukaryota</taxon>
        <taxon>Fungi</taxon>
        <taxon>Dikarya</taxon>
        <taxon>Ascomycota</taxon>
        <taxon>Pezizomycotina</taxon>
        <taxon>Eurotiomycetes</taxon>
        <taxon>Eurotiomycetidae</taxon>
        <taxon>Onygenales</taxon>
        <taxon>Ajellomycetaceae</taxon>
        <taxon>Blastomyces</taxon>
    </lineage>
</organism>
<dbReference type="STRING" id="559298.A0A179UMY4"/>
<dbReference type="Pfam" id="PF01119">
    <property type="entry name" value="DNA_mis_repair"/>
    <property type="match status" value="1"/>
</dbReference>
<dbReference type="InterPro" id="IPR014721">
    <property type="entry name" value="Ribsml_uS5_D2-typ_fold_subgr"/>
</dbReference>
<dbReference type="GO" id="GO:0006298">
    <property type="term" value="P:mismatch repair"/>
    <property type="evidence" value="ECO:0007669"/>
    <property type="project" value="InterPro"/>
</dbReference>
<dbReference type="GO" id="GO:0140664">
    <property type="term" value="F:ATP-dependent DNA damage sensor activity"/>
    <property type="evidence" value="ECO:0007669"/>
    <property type="project" value="InterPro"/>
</dbReference>
<comment type="subcellular location">
    <subcellularLocation>
        <location evidence="1">Nucleus</location>
    </subcellularLocation>
</comment>
<feature type="compositionally biased region" description="Polar residues" evidence="6">
    <location>
        <begin position="389"/>
        <end position="411"/>
    </location>
</feature>
<comment type="similarity">
    <text evidence="2">Belongs to the DNA mismatch repair MutL/HexB family.</text>
</comment>
<feature type="domain" description="DNA mismatch repair protein S5" evidence="7">
    <location>
        <begin position="248"/>
        <end position="367"/>
    </location>
</feature>
<dbReference type="Gene3D" id="3.30.565.10">
    <property type="entry name" value="Histidine kinase-like ATPase, C-terminal domain"/>
    <property type="match status" value="1"/>
</dbReference>
<dbReference type="GO" id="GO:0016887">
    <property type="term" value="F:ATP hydrolysis activity"/>
    <property type="evidence" value="ECO:0007669"/>
    <property type="project" value="InterPro"/>
</dbReference>
<dbReference type="OrthoDB" id="10263226at2759"/>
<feature type="region of interest" description="Disordered" evidence="6">
    <location>
        <begin position="693"/>
        <end position="794"/>
    </location>
</feature>
<feature type="region of interest" description="Disordered" evidence="6">
    <location>
        <begin position="1"/>
        <end position="32"/>
    </location>
</feature>
<dbReference type="GO" id="GO:0061982">
    <property type="term" value="P:meiosis I cell cycle process"/>
    <property type="evidence" value="ECO:0007669"/>
    <property type="project" value="UniProtKB-ARBA"/>
</dbReference>
<proteinExistence type="inferred from homology"/>
<dbReference type="InterPro" id="IPR002099">
    <property type="entry name" value="MutL/Mlh/PMS"/>
</dbReference>
<dbReference type="GeneID" id="8504999"/>
<keyword evidence="3" id="KW-0227">DNA damage</keyword>
<feature type="compositionally biased region" description="Polar residues" evidence="6">
    <location>
        <begin position="437"/>
        <end position="453"/>
    </location>
</feature>
<dbReference type="CDD" id="cd03483">
    <property type="entry name" value="MutL_Trans_MLH1"/>
    <property type="match status" value="1"/>
</dbReference>
<protein>
    <submittedName>
        <fullName evidence="8">DNA mismatch repair protein MLH1</fullName>
    </submittedName>
</protein>